<evidence type="ECO:0000313" key="4">
    <source>
        <dbReference type="Proteomes" id="UP000280726"/>
    </source>
</evidence>
<dbReference type="OrthoDB" id="5194848at2"/>
<dbReference type="RefSeq" id="WP_123919393.1">
    <property type="nucleotide sequence ID" value="NZ_RKRA01000001.1"/>
</dbReference>
<accession>A0A3N4ZTU9</accession>
<evidence type="ECO:0000256" key="1">
    <source>
        <dbReference type="SAM" id="MobiDB-lite"/>
    </source>
</evidence>
<sequence length="218" mass="21703">MKRTLSALAAAGALGIAGVAGVALLPAGAATTSGTTTEEDSGSFLADRVQRVRDALAGLVEDGTITEDQADDVAETLGSSDARGGHGLRMLALGSAAEALGLDEDALREQLVDGATLAEVAEAQGVPTAELVDALVAAAGERIDQAVADGDLDEERAADLRADLEGRVTTAVEEGLPMGGPGHGPGGHRGMAGLTDEGTSDDDATTDDATAQTSAWRA</sequence>
<feature type="compositionally biased region" description="Gly residues" evidence="1">
    <location>
        <begin position="177"/>
        <end position="190"/>
    </location>
</feature>
<comment type="caution">
    <text evidence="3">The sequence shown here is derived from an EMBL/GenBank/DDBJ whole genome shotgun (WGS) entry which is preliminary data.</text>
</comment>
<organism evidence="3 4">
    <name type="scientific">Georgenia muralis</name>
    <dbReference type="NCBI Taxonomy" id="154117"/>
    <lineage>
        <taxon>Bacteria</taxon>
        <taxon>Bacillati</taxon>
        <taxon>Actinomycetota</taxon>
        <taxon>Actinomycetes</taxon>
        <taxon>Micrococcales</taxon>
        <taxon>Bogoriellaceae</taxon>
        <taxon>Georgenia</taxon>
    </lineage>
</organism>
<dbReference type="Proteomes" id="UP000280726">
    <property type="component" value="Unassembled WGS sequence"/>
</dbReference>
<keyword evidence="4" id="KW-1185">Reference proteome</keyword>
<evidence type="ECO:0000313" key="3">
    <source>
        <dbReference type="EMBL" id="RPF28868.1"/>
    </source>
</evidence>
<feature type="compositionally biased region" description="Low complexity" evidence="1">
    <location>
        <begin position="207"/>
        <end position="218"/>
    </location>
</feature>
<dbReference type="EMBL" id="RKRA01000001">
    <property type="protein sequence ID" value="RPF28868.1"/>
    <property type="molecule type" value="Genomic_DNA"/>
</dbReference>
<dbReference type="AlphaFoldDB" id="A0A3N4ZTU9"/>
<feature type="signal peptide" evidence="2">
    <location>
        <begin position="1"/>
        <end position="22"/>
    </location>
</feature>
<feature type="region of interest" description="Disordered" evidence="1">
    <location>
        <begin position="174"/>
        <end position="218"/>
    </location>
</feature>
<keyword evidence="2" id="KW-0732">Signal</keyword>
<reference evidence="3 4" key="1">
    <citation type="submission" date="2018-11" db="EMBL/GenBank/DDBJ databases">
        <title>Sequencing the genomes of 1000 actinobacteria strains.</title>
        <authorList>
            <person name="Klenk H.-P."/>
        </authorList>
    </citation>
    <scope>NUCLEOTIDE SEQUENCE [LARGE SCALE GENOMIC DNA]</scope>
    <source>
        <strain evidence="3 4">DSM 14418</strain>
    </source>
</reference>
<feature type="chain" id="PRO_5039255978" evidence="2">
    <location>
        <begin position="23"/>
        <end position="218"/>
    </location>
</feature>
<evidence type="ECO:0000256" key="2">
    <source>
        <dbReference type="SAM" id="SignalP"/>
    </source>
</evidence>
<gene>
    <name evidence="3" type="ORF">EDD32_3416</name>
</gene>
<name>A0A3N4ZTU9_9MICO</name>
<proteinExistence type="predicted"/>
<protein>
    <submittedName>
        <fullName evidence="3">Uncharacterized protein</fullName>
    </submittedName>
</protein>